<dbReference type="STRING" id="35722.A0A0B7NN43"/>
<evidence type="ECO:0000313" key="9">
    <source>
        <dbReference type="EMBL" id="CEP16803.1"/>
    </source>
</evidence>
<dbReference type="InterPro" id="IPR024679">
    <property type="entry name" value="Ipi1_N"/>
</dbReference>
<keyword evidence="10" id="KW-1185">Reference proteome</keyword>
<evidence type="ECO:0000256" key="4">
    <source>
        <dbReference type="ARBA" id="ARBA00006427"/>
    </source>
</evidence>
<comment type="subunit">
    <text evidence="6">Component of the RIX1 complex.</text>
</comment>
<organism evidence="9 10">
    <name type="scientific">Parasitella parasitica</name>
    <dbReference type="NCBI Taxonomy" id="35722"/>
    <lineage>
        <taxon>Eukaryota</taxon>
        <taxon>Fungi</taxon>
        <taxon>Fungi incertae sedis</taxon>
        <taxon>Mucoromycota</taxon>
        <taxon>Mucoromycotina</taxon>
        <taxon>Mucoromycetes</taxon>
        <taxon>Mucorales</taxon>
        <taxon>Mucorineae</taxon>
        <taxon>Mucoraceae</taxon>
        <taxon>Parasitella</taxon>
    </lineage>
</organism>
<evidence type="ECO:0000256" key="6">
    <source>
        <dbReference type="RuleBase" id="RU368021"/>
    </source>
</evidence>
<sequence>MLDALLWGILEALSGLTEICTTHPALLVSSLGLVVNGLLKLFVDDDRDVRKATLNYLKSTFVDIDRVELQPFMPLLIIYTCSAMTHIFEDVRLDAIKLMDLWIQIAPNVIVSKFWTRVTGNYMSLLTVDSNSISNNNTSSTSTDATTTASVKAAVSKSHLHIHKNKMGLFTSLSQFLKAGLSEHDRDNYWFLLNYLDNKRARDAFKIKMSQYHTVDMSKVAVWDSKHKNQFTPAHAMVASVAPYLSKGATLATYSQLQLFESSGPKNHSGGNIASSFTAASGGQTATFDINNNEFSVEDRLGNIKQLIETFQPILLASWLEAAPSVFISTSTISMTPALELLHEILKLSLVLWRAMVGSEIISTLPKDWLNKQLHLLLKHFTVYFPYGADSFGNRGSKVDDMLQEMNIMLCELTSLYLLARTMQFNNAFQVKISEHPSKKRKTVTAEEEKDDNLPEWAETVVGHVLGVLGLDAAGNSVSTNSSFRTENLVSLLPAIWGFLNCLDYEESITMFKATLGYYHACQPNSSSKRVQSTPSYNGKFVITKHSELANLLKEWFLSLPKFLWQLRTNFVETSRSILNIMCDAVKRSDKDVFDMTTLLEAETKLVPFFFVNLAKGPLYGPFNELPADVQQRALDYVQYLDSKSEKIAGAIQQCRETQDKIGLYE</sequence>
<dbReference type="GO" id="GO:0006364">
    <property type="term" value="P:rRNA processing"/>
    <property type="evidence" value="ECO:0007669"/>
    <property type="project" value="UniProtKB-UniRule"/>
</dbReference>
<evidence type="ECO:0000256" key="1">
    <source>
        <dbReference type="ARBA" id="ARBA00002355"/>
    </source>
</evidence>
<keyword evidence="5 6" id="KW-0539">Nucleus</keyword>
<dbReference type="Pfam" id="PF12333">
    <property type="entry name" value="Ipi1_N"/>
    <property type="match status" value="1"/>
</dbReference>
<comment type="function">
    <text evidence="1 6">Component of the RIX1 complex required for processing of ITS2 sequences from 35S pre-rRNA.</text>
</comment>
<dbReference type="Gene3D" id="1.25.10.10">
    <property type="entry name" value="Leucine-rich Repeat Variant"/>
    <property type="match status" value="1"/>
</dbReference>
<dbReference type="EMBL" id="LN733372">
    <property type="protein sequence ID" value="CEP16803.1"/>
    <property type="molecule type" value="Genomic_DNA"/>
</dbReference>
<dbReference type="InterPro" id="IPR057949">
    <property type="entry name" value="TPR_TEX10"/>
</dbReference>
<evidence type="ECO:0000256" key="3">
    <source>
        <dbReference type="ARBA" id="ARBA00004642"/>
    </source>
</evidence>
<dbReference type="PANTHER" id="PTHR16056:SF2">
    <property type="entry name" value="TESTIS-EXPRESSED PROTEIN 10"/>
    <property type="match status" value="1"/>
</dbReference>
<name>A0A0B7NN43_9FUNG</name>
<evidence type="ECO:0000259" key="8">
    <source>
        <dbReference type="Pfam" id="PF25781"/>
    </source>
</evidence>
<gene>
    <name evidence="9" type="primary">PARPA_11082.1 scaffold 42800</name>
</gene>
<dbReference type="InterPro" id="IPR011989">
    <property type="entry name" value="ARM-like"/>
</dbReference>
<dbReference type="OrthoDB" id="361362at2759"/>
<dbReference type="Proteomes" id="UP000054107">
    <property type="component" value="Unassembled WGS sequence"/>
</dbReference>
<dbReference type="GO" id="GO:0005634">
    <property type="term" value="C:nucleus"/>
    <property type="evidence" value="ECO:0007669"/>
    <property type="project" value="UniProtKB-SubCell"/>
</dbReference>
<accession>A0A0B7NN43</accession>
<dbReference type="Pfam" id="PF25781">
    <property type="entry name" value="TPR_TEX10"/>
    <property type="match status" value="1"/>
</dbReference>
<evidence type="ECO:0000259" key="7">
    <source>
        <dbReference type="Pfam" id="PF12333"/>
    </source>
</evidence>
<dbReference type="GO" id="GO:0120330">
    <property type="term" value="C:rixosome complex"/>
    <property type="evidence" value="ECO:0007669"/>
    <property type="project" value="UniProtKB-UniRule"/>
</dbReference>
<dbReference type="PANTHER" id="PTHR16056">
    <property type="entry name" value="REGULATOR OF MICROTUBULE DYNAMICS PROTEIN"/>
    <property type="match status" value="1"/>
</dbReference>
<evidence type="ECO:0000256" key="5">
    <source>
        <dbReference type="ARBA" id="ARBA00023242"/>
    </source>
</evidence>
<dbReference type="SUPFAM" id="SSF48371">
    <property type="entry name" value="ARM repeat"/>
    <property type="match status" value="2"/>
</dbReference>
<evidence type="ECO:0000313" key="10">
    <source>
        <dbReference type="Proteomes" id="UP000054107"/>
    </source>
</evidence>
<comment type="similarity">
    <text evidence="4 6">Belongs to the IPI1/TEX10 family.</text>
</comment>
<dbReference type="AlphaFoldDB" id="A0A0B7NN43"/>
<keyword evidence="6" id="KW-0690">Ribosome biogenesis</keyword>
<feature type="domain" description="TEX10-like TPR repeats" evidence="8">
    <location>
        <begin position="553"/>
        <end position="655"/>
    </location>
</feature>
<evidence type="ECO:0000256" key="2">
    <source>
        <dbReference type="ARBA" id="ARBA00004604"/>
    </source>
</evidence>
<reference evidence="9 10" key="1">
    <citation type="submission" date="2014-09" db="EMBL/GenBank/DDBJ databases">
        <authorList>
            <person name="Ellenberger Sabrina"/>
        </authorList>
    </citation>
    <scope>NUCLEOTIDE SEQUENCE [LARGE SCALE GENOMIC DNA]</scope>
    <source>
        <strain evidence="9 10">CBS 412.66</strain>
    </source>
</reference>
<feature type="domain" description="Pre-rRNA-processing protein Ipi1 N-terminal" evidence="7">
    <location>
        <begin position="68"/>
        <end position="177"/>
    </location>
</feature>
<protein>
    <recommendedName>
        <fullName evidence="6">Pre-rRNA-processing protein</fullName>
    </recommendedName>
</protein>
<dbReference type="InterPro" id="IPR016024">
    <property type="entry name" value="ARM-type_fold"/>
</dbReference>
<proteinExistence type="inferred from homology"/>
<keyword evidence="6" id="KW-0698">rRNA processing</keyword>
<comment type="subcellular location">
    <subcellularLocation>
        <location evidence="2">Nucleus</location>
        <location evidence="2">Nucleolus</location>
    </subcellularLocation>
    <subcellularLocation>
        <location evidence="3">Nucleus</location>
        <location evidence="3">Nucleoplasm</location>
    </subcellularLocation>
</comment>